<dbReference type="STRING" id="1334022.SAMN04487907_102425"/>
<feature type="transmembrane region" description="Helical" evidence="1">
    <location>
        <begin position="6"/>
        <end position="24"/>
    </location>
</feature>
<dbReference type="InterPro" id="IPR024163">
    <property type="entry name" value="Aerotolerance_reg_N"/>
</dbReference>
<keyword evidence="1" id="KW-0472">Membrane</keyword>
<dbReference type="PANTHER" id="PTHR37464:SF1">
    <property type="entry name" value="BLL2463 PROTEIN"/>
    <property type="match status" value="1"/>
</dbReference>
<feature type="domain" description="Aerotolerance regulator N-terminal" evidence="2">
    <location>
        <begin position="1"/>
        <end position="76"/>
    </location>
</feature>
<protein>
    <submittedName>
        <fullName evidence="3">N-terminal double-transmembrane domain-containing protein</fullName>
    </submittedName>
</protein>
<organism evidence="3 4">
    <name type="scientific">Zunongwangia mangrovi</name>
    <dbReference type="NCBI Taxonomy" id="1334022"/>
    <lineage>
        <taxon>Bacteria</taxon>
        <taxon>Pseudomonadati</taxon>
        <taxon>Bacteroidota</taxon>
        <taxon>Flavobacteriia</taxon>
        <taxon>Flavobacteriales</taxon>
        <taxon>Flavobacteriaceae</taxon>
        <taxon>Zunongwangia</taxon>
    </lineage>
</organism>
<dbReference type="Proteomes" id="UP000199438">
    <property type="component" value="Unassembled WGS sequence"/>
</dbReference>
<dbReference type="InterPro" id="IPR011933">
    <property type="entry name" value="Double_TM_dom"/>
</dbReference>
<dbReference type="RefSeq" id="WP_092541496.1">
    <property type="nucleotide sequence ID" value="NZ_FOKV01000002.1"/>
</dbReference>
<gene>
    <name evidence="3" type="ORF">SAMN04487907_102425</name>
</gene>
<proteinExistence type="predicted"/>
<name>A0A1I1GVW5_9FLAO</name>
<evidence type="ECO:0000313" key="3">
    <source>
        <dbReference type="EMBL" id="SFC15625.1"/>
    </source>
</evidence>
<keyword evidence="1" id="KW-1133">Transmembrane helix</keyword>
<reference evidence="4" key="1">
    <citation type="submission" date="2016-10" db="EMBL/GenBank/DDBJ databases">
        <authorList>
            <person name="Varghese N."/>
            <person name="Submissions S."/>
        </authorList>
    </citation>
    <scope>NUCLEOTIDE SEQUENCE [LARGE SCALE GENOMIC DNA]</scope>
    <source>
        <strain evidence="4">DSM 24499</strain>
    </source>
</reference>
<evidence type="ECO:0000256" key="1">
    <source>
        <dbReference type="SAM" id="Phobius"/>
    </source>
</evidence>
<feature type="transmembrane region" description="Helical" evidence="1">
    <location>
        <begin position="56"/>
        <end position="77"/>
    </location>
</feature>
<dbReference type="AlphaFoldDB" id="A0A1I1GVW5"/>
<evidence type="ECO:0000259" key="2">
    <source>
        <dbReference type="Pfam" id="PF07584"/>
    </source>
</evidence>
<dbReference type="PANTHER" id="PTHR37464">
    <property type="entry name" value="BLL2463 PROTEIN"/>
    <property type="match status" value="1"/>
</dbReference>
<dbReference type="OrthoDB" id="890881at2"/>
<dbReference type="NCBIfam" id="TIGR02226">
    <property type="entry name" value="two_anch"/>
    <property type="match status" value="1"/>
</dbReference>
<dbReference type="EMBL" id="FOKV01000002">
    <property type="protein sequence ID" value="SFC15625.1"/>
    <property type="molecule type" value="Genomic_DNA"/>
</dbReference>
<accession>A0A1I1GVW5</accession>
<evidence type="ECO:0000313" key="4">
    <source>
        <dbReference type="Proteomes" id="UP000199438"/>
    </source>
</evidence>
<sequence length="424" mass="48945">MSFVNPTYLWSLLGLLVPVAIHFWNKSEGKTIKVGSIRLIKESQTSKSSRLQFNEFILLLLRLILVSLICFILAAPVSISKRLNLEVAYVVEPSLLKLKSIRTLVDSINSDNEVYLFAEDFPDYTEEDNDFNSEKKQLENTQYWQLAQQFSKLHSDSIVVFSEGKISGIKGKRPEIPEKVNWILIDSTESTSEIIDITSFKDSLELLQFDIVQNLGRFSKQRIGAKDIEGYSIPENALRTELDTIRVQFYDDLKIENQVEYLKASFSALGKYLKRPFVFSEFEQGNSDEKSIKNLEILVWLSEKEFPDFDTKSLIFKPNIYAENLIEKTAKAGVFQLTDTLHRKNILEAHLAEDLLKLIELHPKIESKIAETDTRNIDKSILAPVFRKGSKNSYLAQFDWTPWLWLAFLVVFIIERILSKLREQ</sequence>
<keyword evidence="1 3" id="KW-0812">Transmembrane</keyword>
<dbReference type="Pfam" id="PF07584">
    <property type="entry name" value="BatA"/>
    <property type="match status" value="1"/>
</dbReference>
<keyword evidence="4" id="KW-1185">Reference proteome</keyword>